<keyword evidence="3" id="KW-0119">Carbohydrate metabolism</keyword>
<dbReference type="PANTHER" id="PTHR13817">
    <property type="entry name" value="TITIN"/>
    <property type="match status" value="1"/>
</dbReference>
<dbReference type="GO" id="GO:0030246">
    <property type="term" value="F:carbohydrate binding"/>
    <property type="evidence" value="ECO:0007669"/>
    <property type="project" value="InterPro"/>
</dbReference>
<comment type="caution">
    <text evidence="9">The sequence shown here is derived from an EMBL/GenBank/DDBJ whole genome shotgun (WGS) entry which is preliminary data.</text>
</comment>
<dbReference type="SUPFAM" id="SSF49265">
    <property type="entry name" value="Fibronectin type III"/>
    <property type="match status" value="2"/>
</dbReference>
<dbReference type="SUPFAM" id="SSF49785">
    <property type="entry name" value="Galactose-binding domain-like"/>
    <property type="match status" value="2"/>
</dbReference>
<dbReference type="Gene3D" id="2.60.40.10">
    <property type="entry name" value="Immunoglobulins"/>
    <property type="match status" value="3"/>
</dbReference>
<dbReference type="SMART" id="SM00060">
    <property type="entry name" value="FN3"/>
    <property type="match status" value="3"/>
</dbReference>
<dbReference type="RefSeq" id="WP_203911775.1">
    <property type="nucleotide sequence ID" value="NZ_BONY01000043.1"/>
</dbReference>
<dbReference type="Pfam" id="PF00754">
    <property type="entry name" value="F5_F8_type_C"/>
    <property type="match status" value="1"/>
</dbReference>
<dbReference type="Proteomes" id="UP000612899">
    <property type="component" value="Unassembled WGS sequence"/>
</dbReference>
<feature type="chain" id="PRO_5035284362" evidence="5">
    <location>
        <begin position="32"/>
        <end position="610"/>
    </location>
</feature>
<dbReference type="Pfam" id="PF00041">
    <property type="entry name" value="fn3"/>
    <property type="match status" value="2"/>
</dbReference>
<evidence type="ECO:0000259" key="8">
    <source>
        <dbReference type="PROSITE" id="PS51175"/>
    </source>
</evidence>
<keyword evidence="1" id="KW-0677">Repeat</keyword>
<dbReference type="PANTHER" id="PTHR13817:SF73">
    <property type="entry name" value="FIBRONECTIN TYPE-III DOMAIN-CONTAINING PROTEIN"/>
    <property type="match status" value="1"/>
</dbReference>
<dbReference type="GO" id="GO:0000272">
    <property type="term" value="P:polysaccharide catabolic process"/>
    <property type="evidence" value="ECO:0007669"/>
    <property type="project" value="UniProtKB-KW"/>
</dbReference>
<evidence type="ECO:0000259" key="7">
    <source>
        <dbReference type="PROSITE" id="PS50853"/>
    </source>
</evidence>
<feature type="domain" description="CBM6" evidence="8">
    <location>
        <begin position="152"/>
        <end position="287"/>
    </location>
</feature>
<keyword evidence="10" id="KW-1185">Reference proteome</keyword>
<dbReference type="InterPro" id="IPR003961">
    <property type="entry name" value="FN3_dom"/>
</dbReference>
<evidence type="ECO:0000256" key="4">
    <source>
        <dbReference type="SAM" id="MobiDB-lite"/>
    </source>
</evidence>
<evidence type="ECO:0000313" key="10">
    <source>
        <dbReference type="Proteomes" id="UP000612899"/>
    </source>
</evidence>
<dbReference type="InterPro" id="IPR000421">
    <property type="entry name" value="FA58C"/>
</dbReference>
<feature type="domain" description="Fibronectin type-III" evidence="7">
    <location>
        <begin position="293"/>
        <end position="390"/>
    </location>
</feature>
<keyword evidence="5" id="KW-0732">Signal</keyword>
<feature type="compositionally biased region" description="Basic and acidic residues" evidence="4">
    <location>
        <begin position="115"/>
        <end position="124"/>
    </location>
</feature>
<organism evidence="9 10">
    <name type="scientific">Rhizocola hellebori</name>
    <dbReference type="NCBI Taxonomy" id="1392758"/>
    <lineage>
        <taxon>Bacteria</taxon>
        <taxon>Bacillati</taxon>
        <taxon>Actinomycetota</taxon>
        <taxon>Actinomycetes</taxon>
        <taxon>Micromonosporales</taxon>
        <taxon>Micromonosporaceae</taxon>
        <taxon>Rhizocola</taxon>
    </lineage>
</organism>
<dbReference type="InterPro" id="IPR036116">
    <property type="entry name" value="FN3_sf"/>
</dbReference>
<dbReference type="InterPro" id="IPR005084">
    <property type="entry name" value="CBM6"/>
</dbReference>
<dbReference type="InterPro" id="IPR050964">
    <property type="entry name" value="Striated_Muscle_Regulatory"/>
</dbReference>
<feature type="region of interest" description="Disordered" evidence="4">
    <location>
        <begin position="466"/>
        <end position="497"/>
    </location>
</feature>
<feature type="domain" description="F5/8 type C" evidence="6">
    <location>
        <begin position="474"/>
        <end position="610"/>
    </location>
</feature>
<dbReference type="CDD" id="cd00063">
    <property type="entry name" value="FN3"/>
    <property type="match status" value="3"/>
</dbReference>
<dbReference type="InterPro" id="IPR008979">
    <property type="entry name" value="Galactose-bd-like_sf"/>
</dbReference>
<evidence type="ECO:0000256" key="2">
    <source>
        <dbReference type="ARBA" id="ARBA00023295"/>
    </source>
</evidence>
<dbReference type="EMBL" id="BONY01000043">
    <property type="protein sequence ID" value="GIH08008.1"/>
    <property type="molecule type" value="Genomic_DNA"/>
</dbReference>
<gene>
    <name evidence="9" type="ORF">Rhe02_60750</name>
</gene>
<dbReference type="PROSITE" id="PS50853">
    <property type="entry name" value="FN3"/>
    <property type="match status" value="3"/>
</dbReference>
<sequence>MNTSIRVCARAITALAVLSALGLAAVPSATAEVVVAAVPAAPEEIELVAGSDSSITIEWEASPGATSYRVYRGTASGGEATTPIATTTELEYKDTNLSPTPVYYYQVTAVNAEGESPRSVEDASKTPPPIGTGGTTPGVPSGNSMIYYCKDALLGGFDWFKTLNGWFPSVLGSSGSESPGDRVVDMAYAEEGFMTFNNVVVPTTGLYSVSWRYAFQGGLFPGVNNRQMGLKVNGVVITTTQSFPITGSFDVYQLSTLQVRLNAGVNSISQIAVSDHGLSRVDQLIVTPATASSPSGPTNLRATAGNAGATLTWNASASGNPTSYSIYRGTKSDGEVNTPVGTTNGSTTTFTDTGLQNGKQYFYFVAANNAVGGSPNSNEVTVTPVNTGAAPPTPSGVTALAGNGSVQLNWNASAGATGYSVYRGTSPGGQGATAIANPTTNSYTDTAVTNGTTYYYKVTARNAAGTSGNSAEVSATPTTGGGAGLLSQGHPATASSTENGSLVAANAFDGNNSTRWSSAFADPQWIQVDLGAAHSVNRIVLNWQTAYGRAFQLQTSANGTTWTTIYSTTTSTGGLQDLAVTGSGRYVRMYGTVRATGYGYSLLEFQVYGT</sequence>
<dbReference type="Gene3D" id="2.60.120.260">
    <property type="entry name" value="Galactose-binding domain-like"/>
    <property type="match status" value="2"/>
</dbReference>
<evidence type="ECO:0000256" key="1">
    <source>
        <dbReference type="ARBA" id="ARBA00022737"/>
    </source>
</evidence>
<name>A0A8J3VJH7_9ACTN</name>
<feature type="domain" description="Fibronectin type-III" evidence="7">
    <location>
        <begin position="391"/>
        <end position="482"/>
    </location>
</feature>
<evidence type="ECO:0000313" key="9">
    <source>
        <dbReference type="EMBL" id="GIH08008.1"/>
    </source>
</evidence>
<feature type="region of interest" description="Disordered" evidence="4">
    <location>
        <begin position="114"/>
        <end position="137"/>
    </location>
</feature>
<evidence type="ECO:0000259" key="6">
    <source>
        <dbReference type="PROSITE" id="PS50022"/>
    </source>
</evidence>
<feature type="signal peptide" evidence="5">
    <location>
        <begin position="1"/>
        <end position="31"/>
    </location>
</feature>
<protein>
    <submittedName>
        <fullName evidence="9">Uncharacterized protein</fullName>
    </submittedName>
</protein>
<accession>A0A8J3VJH7</accession>
<reference evidence="9" key="1">
    <citation type="submission" date="2021-01" db="EMBL/GenBank/DDBJ databases">
        <title>Whole genome shotgun sequence of Rhizocola hellebori NBRC 109834.</title>
        <authorList>
            <person name="Komaki H."/>
            <person name="Tamura T."/>
        </authorList>
    </citation>
    <scope>NUCLEOTIDE SEQUENCE</scope>
    <source>
        <strain evidence="9">NBRC 109834</strain>
    </source>
</reference>
<feature type="domain" description="Fibronectin type-III" evidence="7">
    <location>
        <begin position="41"/>
        <end position="129"/>
    </location>
</feature>
<dbReference type="PROSITE" id="PS50022">
    <property type="entry name" value="FA58C_3"/>
    <property type="match status" value="1"/>
</dbReference>
<dbReference type="PROSITE" id="PS51175">
    <property type="entry name" value="CBM6"/>
    <property type="match status" value="1"/>
</dbReference>
<proteinExistence type="predicted"/>
<evidence type="ECO:0000256" key="3">
    <source>
        <dbReference type="ARBA" id="ARBA00023326"/>
    </source>
</evidence>
<dbReference type="InterPro" id="IPR013783">
    <property type="entry name" value="Ig-like_fold"/>
</dbReference>
<keyword evidence="2" id="KW-0326">Glycosidase</keyword>
<dbReference type="AlphaFoldDB" id="A0A8J3VJH7"/>
<keyword evidence="3" id="KW-0624">Polysaccharide degradation</keyword>
<dbReference type="GO" id="GO:0016798">
    <property type="term" value="F:hydrolase activity, acting on glycosyl bonds"/>
    <property type="evidence" value="ECO:0007669"/>
    <property type="project" value="UniProtKB-KW"/>
</dbReference>
<keyword evidence="2" id="KW-0378">Hydrolase</keyword>
<evidence type="ECO:0000256" key="5">
    <source>
        <dbReference type="SAM" id="SignalP"/>
    </source>
</evidence>